<protein>
    <submittedName>
        <fullName evidence="1">Uncharacterized protein</fullName>
    </submittedName>
</protein>
<dbReference type="AlphaFoldDB" id="A0A815YW56"/>
<comment type="caution">
    <text evidence="1">The sequence shown here is derived from an EMBL/GenBank/DDBJ whole genome shotgun (WGS) entry which is preliminary data.</text>
</comment>
<dbReference type="EMBL" id="CAJNOQ010030618">
    <property type="protein sequence ID" value="CAF1575667.1"/>
    <property type="molecule type" value="Genomic_DNA"/>
</dbReference>
<keyword evidence="3" id="KW-1185">Reference proteome</keyword>
<evidence type="ECO:0000313" key="2">
    <source>
        <dbReference type="EMBL" id="CAF4440621.1"/>
    </source>
</evidence>
<dbReference type="Proteomes" id="UP000681722">
    <property type="component" value="Unassembled WGS sequence"/>
</dbReference>
<organism evidence="1 3">
    <name type="scientific">Didymodactylos carnosus</name>
    <dbReference type="NCBI Taxonomy" id="1234261"/>
    <lineage>
        <taxon>Eukaryota</taxon>
        <taxon>Metazoa</taxon>
        <taxon>Spiralia</taxon>
        <taxon>Gnathifera</taxon>
        <taxon>Rotifera</taxon>
        <taxon>Eurotatoria</taxon>
        <taxon>Bdelloidea</taxon>
        <taxon>Philodinida</taxon>
        <taxon>Philodinidae</taxon>
        <taxon>Didymodactylos</taxon>
    </lineage>
</organism>
<name>A0A815YW56_9BILA</name>
<evidence type="ECO:0000313" key="1">
    <source>
        <dbReference type="EMBL" id="CAF1575667.1"/>
    </source>
</evidence>
<feature type="non-terminal residue" evidence="1">
    <location>
        <position position="684"/>
    </location>
</feature>
<reference evidence="1" key="1">
    <citation type="submission" date="2021-02" db="EMBL/GenBank/DDBJ databases">
        <authorList>
            <person name="Nowell W R."/>
        </authorList>
    </citation>
    <scope>NUCLEOTIDE SEQUENCE</scope>
</reference>
<proteinExistence type="predicted"/>
<accession>A0A815YW56</accession>
<sequence length="684" mass="81916">TLNHIPSEIQCFRSASSLHLEDGIKCLNQLKNVKQFYDTLISLEEIISDEKSDNYYYSKLIPSAHLTVDQLWELNDKLTLMINESKNKILNFCEIQTIKCVFLQIIIELRIKLRMMVTIYHLKQLTCKKTIFSVQSKITTSMLIHDYKYNKKSSSNFYNDIINFINFNFDTKKDRKLIEKRFQLSINPLNYYTTLIDYQSVFKPYQLSNFKANRLLSTLMIKEYLPKSFKSNDIYFKIYRKLFTSFDKFIMKLKAFIDRILDLILNELRDKRCIHLRATLCGSSSEKTNILYVDKDESNMITIDYDYQLTLMNFNNEESFIKVIDNLMRQCSWNGQVSFRTIFQLLTIIDTIIQETMDKQKIYIYNLLQTSELYIETIDTDDSCFKIILRQISKTNSEDLCQKVYSFTINIDFKISLPLYNNMQLNELRNLFQQTNYEQCLLYRAFINYGLFSFNSDILNSIFTFKTLTCLHQSISNTSVPIIELVQKKLVNSFVEDQELETTLSNYIFFRDCNTRIKYKIKISYAIKIDQIMNEMSIYYKCAYRLFKYFYFVLFQHEHYSHNSSMIDDLTQLEYLDLEENITEYNHDDIDVTVYKIKNIVIELYLKYPNNQNIHHILRTILKRLYEVKCKSFHLWSSINKYDLIYINHNKLINLYCQSERNNTPFKWSNITKIKLLTKIIQEQ</sequence>
<dbReference type="Proteomes" id="UP000663829">
    <property type="component" value="Unassembled WGS sequence"/>
</dbReference>
<gene>
    <name evidence="1" type="ORF">GPM918_LOCUS40708</name>
    <name evidence="2" type="ORF">SRO942_LOCUS41680</name>
</gene>
<evidence type="ECO:0000313" key="3">
    <source>
        <dbReference type="Proteomes" id="UP000663829"/>
    </source>
</evidence>
<feature type="non-terminal residue" evidence="1">
    <location>
        <position position="1"/>
    </location>
</feature>
<dbReference type="EMBL" id="CAJOBC010096501">
    <property type="protein sequence ID" value="CAF4440621.1"/>
    <property type="molecule type" value="Genomic_DNA"/>
</dbReference>